<gene>
    <name evidence="1" type="ORF">EYF80_028807</name>
</gene>
<dbReference type="EMBL" id="SRLO01000323">
    <property type="protein sequence ID" value="TNN61029.1"/>
    <property type="molecule type" value="Genomic_DNA"/>
</dbReference>
<accession>A0A4Z2H5H5</accession>
<protein>
    <submittedName>
        <fullName evidence="1">Uncharacterized protein</fullName>
    </submittedName>
</protein>
<evidence type="ECO:0000313" key="2">
    <source>
        <dbReference type="Proteomes" id="UP000314294"/>
    </source>
</evidence>
<evidence type="ECO:0000313" key="1">
    <source>
        <dbReference type="EMBL" id="TNN61029.1"/>
    </source>
</evidence>
<keyword evidence="2" id="KW-1185">Reference proteome</keyword>
<dbReference type="AlphaFoldDB" id="A0A4Z2H5H5"/>
<comment type="caution">
    <text evidence="1">The sequence shown here is derived from an EMBL/GenBank/DDBJ whole genome shotgun (WGS) entry which is preliminary data.</text>
</comment>
<organism evidence="1 2">
    <name type="scientific">Liparis tanakae</name>
    <name type="common">Tanaka's snailfish</name>
    <dbReference type="NCBI Taxonomy" id="230148"/>
    <lineage>
        <taxon>Eukaryota</taxon>
        <taxon>Metazoa</taxon>
        <taxon>Chordata</taxon>
        <taxon>Craniata</taxon>
        <taxon>Vertebrata</taxon>
        <taxon>Euteleostomi</taxon>
        <taxon>Actinopterygii</taxon>
        <taxon>Neopterygii</taxon>
        <taxon>Teleostei</taxon>
        <taxon>Neoteleostei</taxon>
        <taxon>Acanthomorphata</taxon>
        <taxon>Eupercaria</taxon>
        <taxon>Perciformes</taxon>
        <taxon>Cottioidei</taxon>
        <taxon>Cottales</taxon>
        <taxon>Liparidae</taxon>
        <taxon>Liparis</taxon>
    </lineage>
</organism>
<name>A0A4Z2H5H5_9TELE</name>
<reference evidence="1 2" key="1">
    <citation type="submission" date="2019-03" db="EMBL/GenBank/DDBJ databases">
        <title>First draft genome of Liparis tanakae, snailfish: a comprehensive survey of snailfish specific genes.</title>
        <authorList>
            <person name="Kim W."/>
            <person name="Song I."/>
            <person name="Jeong J.-H."/>
            <person name="Kim D."/>
            <person name="Kim S."/>
            <person name="Ryu S."/>
            <person name="Song J.Y."/>
            <person name="Lee S.K."/>
        </authorList>
    </citation>
    <scope>NUCLEOTIDE SEQUENCE [LARGE SCALE GENOMIC DNA]</scope>
    <source>
        <tissue evidence="1">Muscle</tissue>
    </source>
</reference>
<sequence length="69" mass="7410">MVVEASFDQKSRMCLGPAHLTVVPAAERSLPLCTERGDFQATFTPGLSLEPAGADQSRRRILPARIGQG</sequence>
<dbReference type="Proteomes" id="UP000314294">
    <property type="component" value="Unassembled WGS sequence"/>
</dbReference>
<proteinExistence type="predicted"/>